<evidence type="ECO:0000313" key="2">
    <source>
        <dbReference type="EMBL" id="RZH67388.1"/>
    </source>
</evidence>
<evidence type="ECO:0000256" key="1">
    <source>
        <dbReference type="SAM" id="Phobius"/>
    </source>
</evidence>
<dbReference type="AlphaFoldDB" id="A0A482XVA5"/>
<name>A0A482XVA5_9EURY</name>
<keyword evidence="1" id="KW-1133">Transmembrane helix</keyword>
<reference evidence="2 3" key="1">
    <citation type="submission" date="2019-02" db="EMBL/GenBank/DDBJ databases">
        <title>Genome analysis provides insights into bioremediation potentialities and Haloocin production by Natrinema altunense strain 4.1R isolated from Chott Douz in Tunisian desert.</title>
        <authorList>
            <person name="Najjari A."/>
            <person name="Youssef N."/>
            <person name="Ben Dhia O."/>
            <person name="Ferjani R."/>
            <person name="El Hidri D."/>
            <person name="Ouzari H.I."/>
            <person name="Cherif A."/>
        </authorList>
    </citation>
    <scope>NUCLEOTIDE SEQUENCE [LARGE SCALE GENOMIC DNA]</scope>
    <source>
        <strain evidence="2 3">4.1R</strain>
    </source>
</reference>
<sequence>MDYYDRLLGGMVGSLLLGAAVGLHPAIAVRYGLLGGALLATVFLWEALVRNPPVPTTEPGYAAATVVWHGGLLVSLALAM</sequence>
<comment type="caution">
    <text evidence="2">The sequence shown here is derived from an EMBL/GenBank/DDBJ whole genome shotgun (WGS) entry which is preliminary data.</text>
</comment>
<keyword evidence="1" id="KW-0472">Membrane</keyword>
<dbReference type="RefSeq" id="WP_130170718.1">
    <property type="nucleotide sequence ID" value="NZ_SHMR01000005.1"/>
</dbReference>
<feature type="transmembrane region" description="Helical" evidence="1">
    <location>
        <begin position="60"/>
        <end position="79"/>
    </location>
</feature>
<dbReference type="EMBL" id="SHMR01000005">
    <property type="protein sequence ID" value="RZH67388.1"/>
    <property type="molecule type" value="Genomic_DNA"/>
</dbReference>
<dbReference type="Proteomes" id="UP000292704">
    <property type="component" value="Unassembled WGS sequence"/>
</dbReference>
<accession>A0A482XVA5</accession>
<evidence type="ECO:0008006" key="4">
    <source>
        <dbReference type="Google" id="ProtNLM"/>
    </source>
</evidence>
<keyword evidence="1" id="KW-0812">Transmembrane</keyword>
<dbReference type="InterPro" id="IPR058328">
    <property type="entry name" value="DUF8015"/>
</dbReference>
<evidence type="ECO:0000313" key="3">
    <source>
        <dbReference type="Proteomes" id="UP000292704"/>
    </source>
</evidence>
<proteinExistence type="predicted"/>
<organism evidence="2 3">
    <name type="scientific">Natrinema altunense</name>
    <dbReference type="NCBI Taxonomy" id="222984"/>
    <lineage>
        <taxon>Archaea</taxon>
        <taxon>Methanobacteriati</taxon>
        <taxon>Methanobacteriota</taxon>
        <taxon>Stenosarchaea group</taxon>
        <taxon>Halobacteria</taxon>
        <taxon>Halobacteriales</taxon>
        <taxon>Natrialbaceae</taxon>
        <taxon>Natrinema</taxon>
    </lineage>
</organism>
<gene>
    <name evidence="2" type="ORF">ELS17_10965</name>
</gene>
<feature type="transmembrane region" description="Helical" evidence="1">
    <location>
        <begin position="6"/>
        <end position="24"/>
    </location>
</feature>
<dbReference type="OrthoDB" id="205887at2157"/>
<protein>
    <recommendedName>
        <fullName evidence="4">ZIP family metal transporter</fullName>
    </recommendedName>
</protein>
<dbReference type="Pfam" id="PF26047">
    <property type="entry name" value="DUF8015"/>
    <property type="match status" value="1"/>
</dbReference>